<name>A0A4R4UAJ5_9ACTN</name>
<dbReference type="Proteomes" id="UP000295258">
    <property type="component" value="Unassembled WGS sequence"/>
</dbReference>
<gene>
    <name evidence="1" type="ORF">E1292_48870</name>
</gene>
<dbReference type="EMBL" id="SMKO01000317">
    <property type="protein sequence ID" value="TDC85392.1"/>
    <property type="molecule type" value="Genomic_DNA"/>
</dbReference>
<accession>A0A4R4UAJ5</accession>
<reference evidence="1 2" key="1">
    <citation type="submission" date="2019-03" db="EMBL/GenBank/DDBJ databases">
        <title>Draft genome sequences of novel Actinobacteria.</title>
        <authorList>
            <person name="Sahin N."/>
            <person name="Ay H."/>
            <person name="Saygin H."/>
        </authorList>
    </citation>
    <scope>NUCLEOTIDE SEQUENCE [LARGE SCALE GENOMIC DNA]</scope>
    <source>
        <strain evidence="1 2">KC310</strain>
    </source>
</reference>
<evidence type="ECO:0000313" key="2">
    <source>
        <dbReference type="Proteomes" id="UP000295258"/>
    </source>
</evidence>
<dbReference type="AlphaFoldDB" id="A0A4R4UAJ5"/>
<evidence type="ECO:0000313" key="1">
    <source>
        <dbReference type="EMBL" id="TDC85392.1"/>
    </source>
</evidence>
<keyword evidence="2" id="KW-1185">Reference proteome</keyword>
<sequence>MAEVNAKMLAQDGQRAPSVLAARIATLAGEFDAIASRSQAATVDWLQGTPCRRRRWRVTCSRNA</sequence>
<protein>
    <submittedName>
        <fullName evidence="1">Uncharacterized protein</fullName>
    </submittedName>
</protein>
<comment type="caution">
    <text evidence="1">The sequence shown here is derived from an EMBL/GenBank/DDBJ whole genome shotgun (WGS) entry which is preliminary data.</text>
</comment>
<organism evidence="1 2">
    <name type="scientific">Nonomuraea deserti</name>
    <dbReference type="NCBI Taxonomy" id="1848322"/>
    <lineage>
        <taxon>Bacteria</taxon>
        <taxon>Bacillati</taxon>
        <taxon>Actinomycetota</taxon>
        <taxon>Actinomycetes</taxon>
        <taxon>Streptosporangiales</taxon>
        <taxon>Streptosporangiaceae</taxon>
        <taxon>Nonomuraea</taxon>
    </lineage>
</organism>
<proteinExistence type="predicted"/>
<dbReference type="RefSeq" id="WP_132606634.1">
    <property type="nucleotide sequence ID" value="NZ_SMKO01000317.1"/>
</dbReference>